<evidence type="ECO:0000313" key="2">
    <source>
        <dbReference type="EMBL" id="RYR40515.1"/>
    </source>
</evidence>
<protein>
    <recommendedName>
        <fullName evidence="1">F-box domain-containing protein</fullName>
    </recommendedName>
</protein>
<evidence type="ECO:0000313" key="3">
    <source>
        <dbReference type="Proteomes" id="UP000289738"/>
    </source>
</evidence>
<gene>
    <name evidence="2" type="ORF">Ahy_A09g046271</name>
</gene>
<dbReference type="Pfam" id="PF23622">
    <property type="entry name" value="LRR_At1g61320_AtMIF1"/>
    <property type="match status" value="2"/>
</dbReference>
<comment type="caution">
    <text evidence="2">The sequence shown here is derived from an EMBL/GenBank/DDBJ whole genome shotgun (WGS) entry which is preliminary data.</text>
</comment>
<keyword evidence="3" id="KW-1185">Reference proteome</keyword>
<dbReference type="SMART" id="SM00256">
    <property type="entry name" value="FBOX"/>
    <property type="match status" value="2"/>
</dbReference>
<dbReference type="EMBL" id="SDMP01000009">
    <property type="protein sequence ID" value="RYR40515.1"/>
    <property type="molecule type" value="Genomic_DNA"/>
</dbReference>
<proteinExistence type="predicted"/>
<dbReference type="Gene3D" id="3.80.10.10">
    <property type="entry name" value="Ribonuclease Inhibitor"/>
    <property type="match status" value="2"/>
</dbReference>
<dbReference type="SUPFAM" id="SSF81383">
    <property type="entry name" value="F-box domain"/>
    <property type="match status" value="2"/>
</dbReference>
<dbReference type="PANTHER" id="PTHR34145">
    <property type="entry name" value="OS02G0105600 PROTEIN"/>
    <property type="match status" value="1"/>
</dbReference>
<dbReference type="InterPro" id="IPR053781">
    <property type="entry name" value="F-box_AtFBL13-like"/>
</dbReference>
<feature type="domain" description="F-box" evidence="1">
    <location>
        <begin position="599"/>
        <end position="639"/>
    </location>
</feature>
<dbReference type="InterPro" id="IPR055357">
    <property type="entry name" value="LRR_At1g61320_AtMIF1"/>
</dbReference>
<dbReference type="InterPro" id="IPR053772">
    <property type="entry name" value="At1g61320/At1g61330-like"/>
</dbReference>
<dbReference type="SUPFAM" id="SSF52047">
    <property type="entry name" value="RNI-like"/>
    <property type="match status" value="1"/>
</dbReference>
<name>A0A445BPA6_ARAHY</name>
<organism evidence="2 3">
    <name type="scientific">Arachis hypogaea</name>
    <name type="common">Peanut</name>
    <dbReference type="NCBI Taxonomy" id="3818"/>
    <lineage>
        <taxon>Eukaryota</taxon>
        <taxon>Viridiplantae</taxon>
        <taxon>Streptophyta</taxon>
        <taxon>Embryophyta</taxon>
        <taxon>Tracheophyta</taxon>
        <taxon>Spermatophyta</taxon>
        <taxon>Magnoliopsida</taxon>
        <taxon>eudicotyledons</taxon>
        <taxon>Gunneridae</taxon>
        <taxon>Pentapetalae</taxon>
        <taxon>rosids</taxon>
        <taxon>fabids</taxon>
        <taxon>Fabales</taxon>
        <taxon>Fabaceae</taxon>
        <taxon>Papilionoideae</taxon>
        <taxon>50 kb inversion clade</taxon>
        <taxon>dalbergioids sensu lato</taxon>
        <taxon>Dalbergieae</taxon>
        <taxon>Pterocarpus clade</taxon>
        <taxon>Arachis</taxon>
    </lineage>
</organism>
<feature type="domain" description="F-box" evidence="1">
    <location>
        <begin position="7"/>
        <end position="47"/>
    </location>
</feature>
<dbReference type="InterPro" id="IPR032675">
    <property type="entry name" value="LRR_dom_sf"/>
</dbReference>
<dbReference type="CDD" id="cd22160">
    <property type="entry name" value="F-box_AtFBL13-like"/>
    <property type="match status" value="1"/>
</dbReference>
<dbReference type="Pfam" id="PF00646">
    <property type="entry name" value="F-box"/>
    <property type="match status" value="2"/>
</dbReference>
<evidence type="ECO:0000259" key="1">
    <source>
        <dbReference type="SMART" id="SM00256"/>
    </source>
</evidence>
<dbReference type="InterPro" id="IPR001810">
    <property type="entry name" value="F-box_dom"/>
</dbReference>
<dbReference type="SUPFAM" id="SSF52058">
    <property type="entry name" value="L domain-like"/>
    <property type="match status" value="1"/>
</dbReference>
<dbReference type="InterPro" id="IPR036047">
    <property type="entry name" value="F-box-like_dom_sf"/>
</dbReference>
<dbReference type="Proteomes" id="UP000289738">
    <property type="component" value="Chromosome A09"/>
</dbReference>
<accession>A0A445BPA6</accession>
<sequence length="1139" mass="131388">MDQISGLPKAILHDILARLPDRDSARTSVLSKAWRETWSTFPILSICSDQHFKSQDETVDNYHSKIDKVIDYVGRRLLRLRDLGLAIKEFKLIMDYVDHKYMAHHVDLWMKMAIESGGEVLHLQLRGYVGRHSPDRFYDLPLSVIESKSLTKLVLMDRIRVDQAFLTHSIKLYSVRIIKLCNIFFAHEGIIDHLISHCPLIEDLTVIDCAVYNPPIRGIPQMHEFSLVESLFLHGLHKLKKVYVQGMREVYIDAPNLESLHCCLQYPNTSFKLNLRWLCLWNLKNIAIGDKWFLELFSKFPFLESLELDNCSMSQRINISSAQLKVLKLSYCSNLEELNIDARNLLSFAYEGNSQPGISFQQCSNQLVVNSFSDVDFQDLCSLRKFVQNIKPQKIWASVSLFICLSILTEPEQGAFQVSSIPPTIKRLELQFSPDYEAFYFPFMNYLLSSCCPNSISFSFRSYVHDKAFIQFLYETLMGRKEGKCHCSSSNTKCWWHALKIVKVFASFTRLGCSMFLSIRAASSFSPAPCLFSDPRRRNTLLPPPLHSGRRDWLRRRKQLKLRFRSVVPISGSDFAPSDVWVVVILYKDGEKMDQISGLPEAIRHDILARLPDRDSARTSVLSKAWRETWSTFPILSICSDEHFKSEDVTVDNYHSKIDKVIDYVGRRLLRLRDLGLPIKEFKLIMDYVDHKCMAHHVDLWMKMAIESGGEVLHLQLRLPGRYGGRHSPDRFYDLPLSVIESKSLTKLVLMDQIRVNQAFLTHSVKLYSVRIIKLCNIFFAHEGIIDHLISHCPLIEDLTVIDCAVCNPPIRGIPQMHEFSLVESLFLHGLHKLKKVYVQGMREVYIDAPNLESLHCCLQYPNTSFKLNLDSCTNLRWLCLWNLKNIVIGDKWFLELFSKFPFLESLELDNCSMSQRINISSTQLKVLKLSYCSNLEELNIDARNLLSFAYEGNNQPGISFQQCSNQLEVNSFSDVDFQDLCSLRKFVQNIKPQKIWASVSLFICLSILTEPEQGAFQVSSIPPTIKRLELQFSPDYEAFYFPFMNYLLSSCCPNSISFSFRSYVHGKAFIQFLYETLMGRKEGKCHCSSSNTKCWWHALKIVKVICTFKIDENADFKTMLDALPTCCADENIGFILEL</sequence>
<dbReference type="AlphaFoldDB" id="A0A445BPA6"/>
<reference evidence="2 3" key="1">
    <citation type="submission" date="2019-01" db="EMBL/GenBank/DDBJ databases">
        <title>Sequencing of cultivated peanut Arachis hypogaea provides insights into genome evolution and oil improvement.</title>
        <authorList>
            <person name="Chen X."/>
        </authorList>
    </citation>
    <scope>NUCLEOTIDE SEQUENCE [LARGE SCALE GENOMIC DNA]</scope>
    <source>
        <strain evidence="3">cv. Fuhuasheng</strain>
        <tissue evidence="2">Leaves</tissue>
    </source>
</reference>